<dbReference type="GO" id="GO:0030091">
    <property type="term" value="P:protein repair"/>
    <property type="evidence" value="ECO:0007669"/>
    <property type="project" value="UniProtKB-UniRule"/>
</dbReference>
<dbReference type="InterPro" id="IPR000682">
    <property type="entry name" value="PCMT"/>
</dbReference>
<reference evidence="10 11" key="1">
    <citation type="submission" date="2017-08" db="EMBL/GenBank/DDBJ databases">
        <title>Resequencing and Reannotation of the genome of Pyrococcus furiosus type strain DSM3638.</title>
        <authorList>
            <person name="Reichelt R.M."/>
            <person name="Bunk B."/>
        </authorList>
    </citation>
    <scope>NUCLEOTIDE SEQUENCE [LARGE SCALE GENOMIC DNA]</scope>
    <source>
        <strain evidence="10 11">DSM 3638</strain>
    </source>
</reference>
<evidence type="ECO:0000256" key="5">
    <source>
        <dbReference type="ARBA" id="ARBA00022679"/>
    </source>
</evidence>
<feature type="active site" evidence="9">
    <location>
        <position position="100"/>
    </location>
</feature>
<comment type="similarity">
    <text evidence="2 9">Belongs to the methyltransferase superfamily. L-isoaspartyl/D-aspartyl protein methyltransferase family.</text>
</comment>
<dbReference type="InterPro" id="IPR029063">
    <property type="entry name" value="SAM-dependent_MTases_sf"/>
</dbReference>
<dbReference type="HAMAP" id="MF_00090">
    <property type="entry name" value="PIMT"/>
    <property type="match status" value="1"/>
</dbReference>
<evidence type="ECO:0000256" key="7">
    <source>
        <dbReference type="ARBA" id="ARBA00025330"/>
    </source>
</evidence>
<comment type="catalytic activity">
    <reaction evidence="8 9">
        <text>[protein]-L-isoaspartate + S-adenosyl-L-methionine = [protein]-L-isoaspartate alpha-methyl ester + S-adenosyl-L-homocysteine</text>
        <dbReference type="Rhea" id="RHEA:12705"/>
        <dbReference type="Rhea" id="RHEA-COMP:12143"/>
        <dbReference type="Rhea" id="RHEA-COMP:12144"/>
        <dbReference type="ChEBI" id="CHEBI:57856"/>
        <dbReference type="ChEBI" id="CHEBI:59789"/>
        <dbReference type="ChEBI" id="CHEBI:90596"/>
        <dbReference type="ChEBI" id="CHEBI:90598"/>
        <dbReference type="EC" id="2.1.1.77"/>
    </reaction>
</comment>
<name>A0A5C0XRL2_PYRFU</name>
<keyword evidence="5 9" id="KW-0808">Transferase</keyword>
<evidence type="ECO:0000256" key="8">
    <source>
        <dbReference type="ARBA" id="ARBA00029295"/>
    </source>
</evidence>
<keyword evidence="6 9" id="KW-0949">S-adenosyl-L-methionine</keyword>
<dbReference type="PROSITE" id="PS01279">
    <property type="entry name" value="PCMT"/>
    <property type="match status" value="1"/>
</dbReference>
<dbReference type="NCBIfam" id="NF001453">
    <property type="entry name" value="PRK00312.1"/>
    <property type="match status" value="1"/>
</dbReference>
<evidence type="ECO:0000256" key="3">
    <source>
        <dbReference type="ARBA" id="ARBA00022490"/>
    </source>
</evidence>
<comment type="subcellular location">
    <subcellularLocation>
        <location evidence="1 9">Cytoplasm</location>
    </subcellularLocation>
</comment>
<evidence type="ECO:0000256" key="4">
    <source>
        <dbReference type="ARBA" id="ARBA00022603"/>
    </source>
</evidence>
<dbReference type="PANTHER" id="PTHR11579:SF0">
    <property type="entry name" value="PROTEIN-L-ISOASPARTATE(D-ASPARTATE) O-METHYLTRANSFERASE"/>
    <property type="match status" value="1"/>
</dbReference>
<dbReference type="EC" id="2.1.1.77" evidence="9"/>
<keyword evidence="4 9" id="KW-0489">Methyltransferase</keyword>
<evidence type="ECO:0000256" key="1">
    <source>
        <dbReference type="ARBA" id="ARBA00004496"/>
    </source>
</evidence>
<dbReference type="GO" id="GO:0004719">
    <property type="term" value="F:protein-L-isoaspartate (D-aspartate) O-methyltransferase activity"/>
    <property type="evidence" value="ECO:0007669"/>
    <property type="project" value="UniProtKB-UniRule"/>
</dbReference>
<evidence type="ECO:0000256" key="6">
    <source>
        <dbReference type="ARBA" id="ARBA00022691"/>
    </source>
</evidence>
<protein>
    <recommendedName>
        <fullName evidence="9">Protein-L-isoaspartate O-methyltransferase</fullName>
        <ecNumber evidence="9">2.1.1.77</ecNumber>
    </recommendedName>
    <alternativeName>
        <fullName evidence="9">L-isoaspartyl protein carboxyl methyltransferase</fullName>
    </alternativeName>
    <alternativeName>
        <fullName evidence="9">Protein L-isoaspartyl methyltransferase</fullName>
    </alternativeName>
    <alternativeName>
        <fullName evidence="9">Protein-beta-aspartate methyltransferase</fullName>
        <shortName evidence="9">PIMT</shortName>
    </alternativeName>
</protein>
<accession>A0A5C0XRL2</accession>
<organism evidence="10 11">
    <name type="scientific">Pyrococcus furiosus (strain ATCC 43587 / DSM 3638 / JCM 8422 / Vc1)</name>
    <dbReference type="NCBI Taxonomy" id="186497"/>
    <lineage>
        <taxon>Archaea</taxon>
        <taxon>Methanobacteriati</taxon>
        <taxon>Methanobacteriota</taxon>
        <taxon>Thermococci</taxon>
        <taxon>Thermococcales</taxon>
        <taxon>Thermococcaceae</taxon>
        <taxon>Pyrococcus</taxon>
    </lineage>
</organism>
<evidence type="ECO:0000313" key="10">
    <source>
        <dbReference type="EMBL" id="QEK79517.1"/>
    </source>
</evidence>
<dbReference type="GO" id="GO:0032259">
    <property type="term" value="P:methylation"/>
    <property type="evidence" value="ECO:0007669"/>
    <property type="project" value="UniProtKB-KW"/>
</dbReference>
<dbReference type="Gene3D" id="3.40.50.150">
    <property type="entry name" value="Vaccinia Virus protein VP39"/>
    <property type="match status" value="1"/>
</dbReference>
<sequence length="254" mass="28716">MAPVRIVPFLLEFIKIILEQTKNIVMHLYSSDFPLMMDEKELYEKWMRTVEMLKAEGIIRSKEVERAFLKYPRYLFVEDKYKKYAHIDEPLPIPAGQTVSAPHMVAIMLEIANLKPGMNILEVGTGSGWNAALISEIVKTDVYTIERIPELVEFAKRNLERAGVKNVHVILGDGSKGFPPKAPYDVIIVTAGAPKIPEPLIEQLKIGGKLIIPVGSYHLWQELLEVRKTKDGIKIKNHGGVAFVPLIGEYGWKE</sequence>
<dbReference type="Proteomes" id="UP000324354">
    <property type="component" value="Chromosome"/>
</dbReference>
<gene>
    <name evidence="9" type="primary">pcm</name>
    <name evidence="10" type="ORF">PFDSM3638_09670</name>
</gene>
<dbReference type="SUPFAM" id="SSF53335">
    <property type="entry name" value="S-adenosyl-L-methionine-dependent methyltransferases"/>
    <property type="match status" value="1"/>
</dbReference>
<dbReference type="CDD" id="cd02440">
    <property type="entry name" value="AdoMet_MTases"/>
    <property type="match status" value="1"/>
</dbReference>
<comment type="function">
    <text evidence="7 9">Catalyzes the methyl esterification of L-isoaspartyl residues in peptides and proteins that result from spontaneous decomposition of normal L-aspartyl and L-asparaginyl residues. It plays a role in the repair and/or degradation of damaged proteins.</text>
</comment>
<keyword evidence="3 9" id="KW-0963">Cytoplasm</keyword>
<evidence type="ECO:0000256" key="2">
    <source>
        <dbReference type="ARBA" id="ARBA00005369"/>
    </source>
</evidence>
<dbReference type="NCBIfam" id="TIGR00080">
    <property type="entry name" value="pimt"/>
    <property type="match status" value="1"/>
</dbReference>
<dbReference type="EMBL" id="CP023154">
    <property type="protein sequence ID" value="QEK79517.1"/>
    <property type="molecule type" value="Genomic_DNA"/>
</dbReference>
<evidence type="ECO:0000256" key="9">
    <source>
        <dbReference type="HAMAP-Rule" id="MF_00090"/>
    </source>
</evidence>
<dbReference type="GO" id="GO:0005737">
    <property type="term" value="C:cytoplasm"/>
    <property type="evidence" value="ECO:0007669"/>
    <property type="project" value="UniProtKB-SubCell"/>
</dbReference>
<proteinExistence type="inferred from homology"/>
<evidence type="ECO:0000313" key="11">
    <source>
        <dbReference type="Proteomes" id="UP000324354"/>
    </source>
</evidence>
<dbReference type="FunFam" id="3.40.50.150:FF:000010">
    <property type="entry name" value="Protein-L-isoaspartate O-methyltransferase"/>
    <property type="match status" value="1"/>
</dbReference>
<dbReference type="PANTHER" id="PTHR11579">
    <property type="entry name" value="PROTEIN-L-ISOASPARTATE O-METHYLTRANSFERASE"/>
    <property type="match status" value="1"/>
</dbReference>
<dbReference type="AlphaFoldDB" id="A0A5C0XRL2"/>
<dbReference type="Pfam" id="PF01135">
    <property type="entry name" value="PCMT"/>
    <property type="match status" value="1"/>
</dbReference>